<organism evidence="4 5">
    <name type="scientific">Apiotrichum porosum</name>
    <dbReference type="NCBI Taxonomy" id="105984"/>
    <lineage>
        <taxon>Eukaryota</taxon>
        <taxon>Fungi</taxon>
        <taxon>Dikarya</taxon>
        <taxon>Basidiomycota</taxon>
        <taxon>Agaricomycotina</taxon>
        <taxon>Tremellomycetes</taxon>
        <taxon>Trichosporonales</taxon>
        <taxon>Trichosporonaceae</taxon>
        <taxon>Apiotrichum</taxon>
    </lineage>
</organism>
<sequence length="537" mass="57290">MQCLEARLASYVAITKPKKHAKVAFPLQADSHPHLTPASLAAAGFFHYPGKESDPDSHDTCRCFLCGLVLGGWDEEDDPFAEHVKRDGDCAWKELVCRIEVDRAEGGPGRLRTTYPDADSLPSSAKSTAYREKTFGDWWPHKKPSAKVLAHAGFISTPSKAVPDGTMCPLCKYEVEEWEEDDDPLAVHQKKEPACPFFTAAVEKVGPWKTTTAKRGRATTTVTREADPEPEPEPAIEAQAEPEPEPVAPKRRGRPPKASTAASSTTAATAPLVVSKPAATVTRKTTRGKKAKAKEEEETTTGEPTPAPEPVAVEEPQLVEVEEAPKKARKTKPLPKKRTTRNTAATIELEPEPPAEAEPAPAPAPPAKAKTTKAKSKAAAAAPPPVEAASEPTRIPVLSPPRTAKSAPARALSQLDRFANLPAPAALPGSPKATTSTAPAPASPSVRHAIAAMVREASPAPAPIAAAPAAAPGSPDKALPPLPPLAPLTDEQRKMTLEEYVRQQYAARGDEMRADGEALIQKWEARTTEARARIEES</sequence>
<feature type="compositionally biased region" description="Low complexity" evidence="3">
    <location>
        <begin position="258"/>
        <end position="270"/>
    </location>
</feature>
<evidence type="ECO:0000313" key="4">
    <source>
        <dbReference type="EMBL" id="RSH78099.1"/>
    </source>
</evidence>
<feature type="compositionally biased region" description="Low complexity" evidence="3">
    <location>
        <begin position="430"/>
        <end position="445"/>
    </location>
</feature>
<evidence type="ECO:0000313" key="5">
    <source>
        <dbReference type="Proteomes" id="UP000279236"/>
    </source>
</evidence>
<protein>
    <recommendedName>
        <fullName evidence="6">BIR-domain-containing protein</fullName>
    </recommendedName>
</protein>
<dbReference type="SUPFAM" id="SSF57924">
    <property type="entry name" value="Inhibitor of apoptosis (IAP) repeat"/>
    <property type="match status" value="2"/>
</dbReference>
<dbReference type="PROSITE" id="PS50143">
    <property type="entry name" value="BIR_REPEAT_2"/>
    <property type="match status" value="2"/>
</dbReference>
<proteinExistence type="predicted"/>
<dbReference type="Proteomes" id="UP000279236">
    <property type="component" value="Unassembled WGS sequence"/>
</dbReference>
<feature type="compositionally biased region" description="Basic residues" evidence="3">
    <location>
        <begin position="327"/>
        <end position="340"/>
    </location>
</feature>
<feature type="compositionally biased region" description="Low complexity" evidence="3">
    <location>
        <begin position="310"/>
        <end position="319"/>
    </location>
</feature>
<evidence type="ECO:0000256" key="3">
    <source>
        <dbReference type="SAM" id="MobiDB-lite"/>
    </source>
</evidence>
<keyword evidence="1" id="KW-0479">Metal-binding</keyword>
<dbReference type="AlphaFoldDB" id="A0A427XGT3"/>
<dbReference type="GeneID" id="39587098"/>
<dbReference type="PANTHER" id="PTHR46771">
    <property type="entry name" value="DETERIN"/>
    <property type="match status" value="1"/>
</dbReference>
<evidence type="ECO:0008006" key="6">
    <source>
        <dbReference type="Google" id="ProtNLM"/>
    </source>
</evidence>
<feature type="region of interest" description="Disordered" evidence="3">
    <location>
        <begin position="209"/>
        <end position="447"/>
    </location>
</feature>
<dbReference type="EMBL" id="RSCE01000013">
    <property type="protein sequence ID" value="RSH78099.1"/>
    <property type="molecule type" value="Genomic_DNA"/>
</dbReference>
<gene>
    <name evidence="4" type="ORF">EHS24_002555</name>
</gene>
<feature type="compositionally biased region" description="Low complexity" evidence="3">
    <location>
        <begin position="460"/>
        <end position="475"/>
    </location>
</feature>
<dbReference type="PANTHER" id="PTHR46771:SF5">
    <property type="entry name" value="DETERIN"/>
    <property type="match status" value="1"/>
</dbReference>
<feature type="compositionally biased region" description="Low complexity" evidence="3">
    <location>
        <begin position="377"/>
        <end position="393"/>
    </location>
</feature>
<name>A0A427XGT3_9TREE</name>
<evidence type="ECO:0000256" key="1">
    <source>
        <dbReference type="ARBA" id="ARBA00022723"/>
    </source>
</evidence>
<dbReference type="InterPro" id="IPR001370">
    <property type="entry name" value="BIR_rpt"/>
</dbReference>
<keyword evidence="5" id="KW-1185">Reference proteome</keyword>
<dbReference type="SMART" id="SM00238">
    <property type="entry name" value="BIR"/>
    <property type="match status" value="2"/>
</dbReference>
<dbReference type="InterPro" id="IPR051190">
    <property type="entry name" value="Baculoviral_IAP"/>
</dbReference>
<keyword evidence="2" id="KW-0862">Zinc</keyword>
<feature type="compositionally biased region" description="Pro residues" evidence="3">
    <location>
        <begin position="356"/>
        <end position="366"/>
    </location>
</feature>
<comment type="caution">
    <text evidence="4">The sequence shown here is derived from an EMBL/GenBank/DDBJ whole genome shotgun (WGS) entry which is preliminary data.</text>
</comment>
<dbReference type="CDD" id="cd00022">
    <property type="entry name" value="BIR"/>
    <property type="match status" value="1"/>
</dbReference>
<evidence type="ECO:0000256" key="2">
    <source>
        <dbReference type="ARBA" id="ARBA00022833"/>
    </source>
</evidence>
<dbReference type="Gene3D" id="1.10.1170.10">
    <property type="entry name" value="Inhibitor Of Apoptosis Protein (2mihbC-IAP-1), Chain A"/>
    <property type="match status" value="2"/>
</dbReference>
<reference evidence="4 5" key="1">
    <citation type="submission" date="2018-11" db="EMBL/GenBank/DDBJ databases">
        <title>Genome sequence of Apiotrichum porosum DSM 27194.</title>
        <authorList>
            <person name="Aliyu H."/>
            <person name="Gorte O."/>
            <person name="Ochsenreither K."/>
        </authorList>
    </citation>
    <scope>NUCLEOTIDE SEQUENCE [LARGE SCALE GENOMIC DNA]</scope>
    <source>
        <strain evidence="4 5">DSM 27194</strain>
    </source>
</reference>
<accession>A0A427XGT3</accession>
<dbReference type="GO" id="GO:0046872">
    <property type="term" value="F:metal ion binding"/>
    <property type="evidence" value="ECO:0007669"/>
    <property type="project" value="UniProtKB-KW"/>
</dbReference>
<dbReference type="Pfam" id="PF00653">
    <property type="entry name" value="BIR"/>
    <property type="match status" value="2"/>
</dbReference>
<feature type="region of interest" description="Disordered" evidence="3">
    <location>
        <begin position="460"/>
        <end position="488"/>
    </location>
</feature>
<dbReference type="RefSeq" id="XP_028473246.1">
    <property type="nucleotide sequence ID" value="XM_028618290.1"/>
</dbReference>
<feature type="compositionally biased region" description="Acidic residues" evidence="3">
    <location>
        <begin position="228"/>
        <end position="244"/>
    </location>
</feature>
<dbReference type="OrthoDB" id="2196114at2759"/>
<dbReference type="STRING" id="105984.A0A427XGT3"/>